<feature type="domain" description="HTH cro/C1-type" evidence="1">
    <location>
        <begin position="7"/>
        <end position="35"/>
    </location>
</feature>
<proteinExistence type="predicted"/>
<dbReference type="AlphaFoldDB" id="A0A6I4RF13"/>
<evidence type="ECO:0000313" key="3">
    <source>
        <dbReference type="EMBL" id="MWV56084.1"/>
    </source>
</evidence>
<gene>
    <name evidence="2" type="ORF">GGG87_03650</name>
    <name evidence="3" type="ORF">GGH11_03690</name>
</gene>
<name>A0A6I4RF13_9STRE</name>
<dbReference type="RefSeq" id="WP_154608244.1">
    <property type="nucleotide sequence ID" value="NZ_CP072115.1"/>
</dbReference>
<dbReference type="Pfam" id="PF01381">
    <property type="entry name" value="HTH_3"/>
    <property type="match status" value="1"/>
</dbReference>
<comment type="caution">
    <text evidence="3">The sequence shown here is derived from an EMBL/GenBank/DDBJ whole genome shotgun (WGS) entry which is preliminary data.</text>
</comment>
<dbReference type="EMBL" id="WUBJ01000004">
    <property type="protein sequence ID" value="MWV56084.1"/>
    <property type="molecule type" value="Genomic_DNA"/>
</dbReference>
<reference evidence="3 5" key="1">
    <citation type="submission" date="2019-10" db="EMBL/GenBank/DDBJ databases">
        <title>Streptococcis sp, isolated from the respiratory tract of Marmot.</title>
        <authorList>
            <person name="Zhang G."/>
        </authorList>
    </citation>
    <scope>NUCLEOTIDE SEQUENCE [LARGE SCALE GENOMIC DNA]</scope>
    <source>
        <strain evidence="5">zg-70</strain>
        <strain evidence="3">Zg-70</strain>
    </source>
</reference>
<dbReference type="EMBL" id="WLCG01000004">
    <property type="protein sequence ID" value="MTB64096.1"/>
    <property type="molecule type" value="Genomic_DNA"/>
</dbReference>
<evidence type="ECO:0000313" key="2">
    <source>
        <dbReference type="EMBL" id="MTB64096.1"/>
    </source>
</evidence>
<dbReference type="InterPro" id="IPR010982">
    <property type="entry name" value="Lambda_DNA-bd_dom_sf"/>
</dbReference>
<keyword evidence="4" id="KW-1185">Reference proteome</keyword>
<dbReference type="PROSITE" id="PS50943">
    <property type="entry name" value="HTH_CROC1"/>
    <property type="match status" value="1"/>
</dbReference>
<dbReference type="InterPro" id="IPR001387">
    <property type="entry name" value="Cro/C1-type_HTH"/>
</dbReference>
<reference evidence="2 4" key="2">
    <citation type="submission" date="2019-11" db="EMBL/GenBank/DDBJ databases">
        <title>Streptococcis sp. isolated from the respiratory tract of Marmot.</title>
        <authorList>
            <person name="Zhang G."/>
        </authorList>
    </citation>
    <scope>NUCLEOTIDE SEQUENCE [LARGE SCALE GENOMIC DNA]</scope>
    <source>
        <strain evidence="4">zg-86</strain>
        <strain evidence="2">Zg-86</strain>
    </source>
</reference>
<dbReference type="Proteomes" id="UP000435423">
    <property type="component" value="Unassembled WGS sequence"/>
</dbReference>
<dbReference type="GO" id="GO:0003677">
    <property type="term" value="F:DNA binding"/>
    <property type="evidence" value="ECO:0007669"/>
    <property type="project" value="InterPro"/>
</dbReference>
<sequence length="110" mass="13147">MTTAEKIEYILKVNYWTQQQLADKIGVKQTTISAWKFGRVVRDSYVPQIDLLYNQARRLEWERRQPKLKPTPKQKEAGKVLSERGKMVLKFPWYSYQRKQKSQQVLTPCE</sequence>
<dbReference type="CDD" id="cd00093">
    <property type="entry name" value="HTH_XRE"/>
    <property type="match status" value="1"/>
</dbReference>
<dbReference type="SUPFAM" id="SSF47413">
    <property type="entry name" value="lambda repressor-like DNA-binding domains"/>
    <property type="match status" value="1"/>
</dbReference>
<evidence type="ECO:0000259" key="1">
    <source>
        <dbReference type="PROSITE" id="PS50943"/>
    </source>
</evidence>
<organism evidence="3 5">
    <name type="scientific">Streptococcus zhangguiae</name>
    <dbReference type="NCBI Taxonomy" id="2664091"/>
    <lineage>
        <taxon>Bacteria</taxon>
        <taxon>Bacillati</taxon>
        <taxon>Bacillota</taxon>
        <taxon>Bacilli</taxon>
        <taxon>Lactobacillales</taxon>
        <taxon>Streptococcaceae</taxon>
        <taxon>Streptococcus</taxon>
    </lineage>
</organism>
<protein>
    <submittedName>
        <fullName evidence="3">Helix-turn-helix domain-containing protein</fullName>
    </submittedName>
</protein>
<evidence type="ECO:0000313" key="4">
    <source>
        <dbReference type="Proteomes" id="UP000435060"/>
    </source>
</evidence>
<evidence type="ECO:0000313" key="5">
    <source>
        <dbReference type="Proteomes" id="UP000435423"/>
    </source>
</evidence>
<dbReference type="Proteomes" id="UP000435060">
    <property type="component" value="Unassembled WGS sequence"/>
</dbReference>
<accession>A0A6I4RF13</accession>
<dbReference type="Gene3D" id="1.10.260.40">
    <property type="entry name" value="lambda repressor-like DNA-binding domains"/>
    <property type="match status" value="1"/>
</dbReference>